<reference evidence="6" key="4">
    <citation type="submission" date="2020-09" db="EMBL/GenBank/DDBJ databases">
        <authorList>
            <person name="Sun Q."/>
            <person name="Zhou Y."/>
        </authorList>
    </citation>
    <scope>NUCLEOTIDE SEQUENCE</scope>
    <source>
        <strain evidence="6">CGMCC 4.7206</strain>
    </source>
</reference>
<keyword evidence="3" id="KW-0274">FAD</keyword>
<dbReference type="GO" id="GO:0016709">
    <property type="term" value="F:oxidoreductase activity, acting on paired donors, with incorporation or reduction of molecular oxygen, NAD(P)H as one donor, and incorporation of one atom of oxygen"/>
    <property type="evidence" value="ECO:0007669"/>
    <property type="project" value="UniProtKB-ARBA"/>
</dbReference>
<dbReference type="InterPro" id="IPR002938">
    <property type="entry name" value="FAD-bd"/>
</dbReference>
<keyword evidence="6" id="KW-0560">Oxidoreductase</keyword>
<evidence type="ECO:0000256" key="1">
    <source>
        <dbReference type="ARBA" id="ARBA00001974"/>
    </source>
</evidence>
<dbReference type="AlphaFoldDB" id="A0A917N653"/>
<name>A0A917N653_9PSEU</name>
<reference evidence="8" key="3">
    <citation type="journal article" date="2019" name="Int. J. Syst. Evol. Microbiol.">
        <title>The Global Catalogue of Microorganisms (GCM) 10K type strain sequencing project: providing services to taxonomists for standard genome sequencing and annotation.</title>
        <authorList>
            <consortium name="The Broad Institute Genomics Platform"/>
            <consortium name="The Broad Institute Genome Sequencing Center for Infectious Disease"/>
            <person name="Wu L."/>
            <person name="Ma J."/>
        </authorList>
    </citation>
    <scope>NUCLEOTIDE SEQUENCE [LARGE SCALE GENOMIC DNA]</scope>
    <source>
        <strain evidence="8">JCM 10664</strain>
    </source>
</reference>
<accession>A0A917N653</accession>
<evidence type="ECO:0000313" key="6">
    <source>
        <dbReference type="EMBL" id="GGI69449.1"/>
    </source>
</evidence>
<dbReference type="EMBL" id="BAAAHC010000005">
    <property type="protein sequence ID" value="GAA0512648.1"/>
    <property type="molecule type" value="Genomic_DNA"/>
</dbReference>
<dbReference type="InterPro" id="IPR050641">
    <property type="entry name" value="RIFMO-like"/>
</dbReference>
<dbReference type="Proteomes" id="UP001500220">
    <property type="component" value="Unassembled WGS sequence"/>
</dbReference>
<dbReference type="InterPro" id="IPR036188">
    <property type="entry name" value="FAD/NAD-bd_sf"/>
</dbReference>
<comment type="cofactor">
    <cofactor evidence="1">
        <name>FAD</name>
        <dbReference type="ChEBI" id="CHEBI:57692"/>
    </cofactor>
</comment>
<organism evidence="6 7">
    <name type="scientific">Saccharopolyspora thermophila</name>
    <dbReference type="NCBI Taxonomy" id="89367"/>
    <lineage>
        <taxon>Bacteria</taxon>
        <taxon>Bacillati</taxon>
        <taxon>Actinomycetota</taxon>
        <taxon>Actinomycetes</taxon>
        <taxon>Pseudonocardiales</taxon>
        <taxon>Pseudonocardiaceae</taxon>
        <taxon>Saccharopolyspora</taxon>
    </lineage>
</organism>
<evidence type="ECO:0000256" key="3">
    <source>
        <dbReference type="ARBA" id="ARBA00022827"/>
    </source>
</evidence>
<dbReference type="GO" id="GO:0071949">
    <property type="term" value="F:FAD binding"/>
    <property type="evidence" value="ECO:0007669"/>
    <property type="project" value="InterPro"/>
</dbReference>
<keyword evidence="2" id="KW-0285">Flavoprotein</keyword>
<dbReference type="Gene3D" id="3.50.50.60">
    <property type="entry name" value="FAD/NAD(P)-binding domain"/>
    <property type="match status" value="1"/>
</dbReference>
<dbReference type="Pfam" id="PF01494">
    <property type="entry name" value="FAD_binding_3"/>
    <property type="match status" value="1"/>
</dbReference>
<evidence type="ECO:0000313" key="5">
    <source>
        <dbReference type="EMBL" id="GAA0512648.1"/>
    </source>
</evidence>
<evidence type="ECO:0000313" key="8">
    <source>
        <dbReference type="Proteomes" id="UP001500220"/>
    </source>
</evidence>
<sequence length="528" mass="56241">MTRRVTAQVVVVGGGPVGLAAAHLLAQRGVRTVLVERRREPSPHPRATIVNVRTMEVLRTLGLADRVREAGVPPQEAGRISFRTALAGTEFGHLDVVESAEKLMLMAAQSPELPGICPQHRIVSILAAALADRPTVTALFGTTATGLSTGAAGVVVEATGADGPCRIEADYALLAEGLHGELREQVGIAPVAEPPLGRLLDVHFRADLRRWTQHNGSALYWIANSAVRGALITVDPVGGEWLLEVPASGPHDEQRLFDPGLDHAALVGSAVGADVEVAVLSVRSWRMGSTGVDRWRDASGRVFVAGDAAHTFPPTGGFGMNTGIQDAHNLAWKLAGVLQGWARPELLDSYETERRPVAEFNARQSEHNARQIEALLTGLPPGDEVRQLIEQQRPHFDYPGQALGFCYQRDPVVADVMRLDDAVAVGARMPHRWIDDAHEVSTCDIGVSGFAVLADQRHAEAFAAACQDVPHVRAVAFDDADRMLGHHAAVLVRPDGHVAAELPGDDPAAEVAAALVVAGATAHEEQHA</sequence>
<evidence type="ECO:0000259" key="4">
    <source>
        <dbReference type="Pfam" id="PF01494"/>
    </source>
</evidence>
<evidence type="ECO:0000313" key="7">
    <source>
        <dbReference type="Proteomes" id="UP000597989"/>
    </source>
</evidence>
<dbReference type="EMBL" id="BMMT01000001">
    <property type="protein sequence ID" value="GGI69449.1"/>
    <property type="molecule type" value="Genomic_DNA"/>
</dbReference>
<dbReference type="RefSeq" id="WP_188984578.1">
    <property type="nucleotide sequence ID" value="NZ_BAAAHC010000005.1"/>
</dbReference>
<reference evidence="5" key="5">
    <citation type="submission" date="2023-12" db="EMBL/GenBank/DDBJ databases">
        <authorList>
            <person name="Sun Q."/>
            <person name="Inoue M."/>
        </authorList>
    </citation>
    <scope>NUCLEOTIDE SEQUENCE</scope>
    <source>
        <strain evidence="5">JCM 10664</strain>
    </source>
</reference>
<dbReference type="Pfam" id="PF21274">
    <property type="entry name" value="Rng_hyd_C"/>
    <property type="match status" value="1"/>
</dbReference>
<protein>
    <submittedName>
        <fullName evidence="5 6">Monooxygenase</fullName>
    </submittedName>
</protein>
<gene>
    <name evidence="5" type="ORF">GCM10009545_13360</name>
    <name evidence="6" type="ORF">GCM10011581_03070</name>
</gene>
<dbReference type="Gene3D" id="3.30.9.10">
    <property type="entry name" value="D-Amino Acid Oxidase, subunit A, domain 2"/>
    <property type="match status" value="1"/>
</dbReference>
<dbReference type="PANTHER" id="PTHR43004">
    <property type="entry name" value="TRK SYSTEM POTASSIUM UPTAKE PROTEIN"/>
    <property type="match status" value="1"/>
</dbReference>
<reference evidence="6 7" key="2">
    <citation type="journal article" date="2014" name="Int. J. Syst. Evol. Microbiol.">
        <title>Complete genome sequence of Corynebacterium casei LMG S-19264T (=DSM 44701T), isolated from a smear-ripened cheese.</title>
        <authorList>
            <consortium name="US DOE Joint Genome Institute (JGI-PGF)"/>
            <person name="Walter F."/>
            <person name="Albersmeier A."/>
            <person name="Kalinowski J."/>
            <person name="Ruckert C."/>
        </authorList>
    </citation>
    <scope>NUCLEOTIDE SEQUENCE [LARGE SCALE GENOMIC DNA]</scope>
    <source>
        <strain evidence="6 7">CGMCC 4.7206</strain>
    </source>
</reference>
<dbReference type="SUPFAM" id="SSF51905">
    <property type="entry name" value="FAD/NAD(P)-binding domain"/>
    <property type="match status" value="1"/>
</dbReference>
<keyword evidence="6" id="KW-0503">Monooxygenase</keyword>
<evidence type="ECO:0000256" key="2">
    <source>
        <dbReference type="ARBA" id="ARBA00022630"/>
    </source>
</evidence>
<comment type="caution">
    <text evidence="6">The sequence shown here is derived from an EMBL/GenBank/DDBJ whole genome shotgun (WGS) entry which is preliminary data.</text>
</comment>
<feature type="domain" description="FAD-binding" evidence="4">
    <location>
        <begin position="7"/>
        <end position="363"/>
    </location>
</feature>
<dbReference type="PANTHER" id="PTHR43004:SF19">
    <property type="entry name" value="BINDING MONOOXYGENASE, PUTATIVE (JCVI)-RELATED"/>
    <property type="match status" value="1"/>
</dbReference>
<dbReference type="Gene3D" id="3.40.30.120">
    <property type="match status" value="1"/>
</dbReference>
<proteinExistence type="predicted"/>
<reference evidence="5" key="1">
    <citation type="journal article" date="2014" name="Int. J. Syst. Evol. Microbiol.">
        <title>Complete genome of a new Firmicutes species belonging to the dominant human colonic microbiota ('Ruminococcus bicirculans') reveals two chromosomes and a selective capacity to utilize plant glucans.</title>
        <authorList>
            <consortium name="NISC Comparative Sequencing Program"/>
            <person name="Wegmann U."/>
            <person name="Louis P."/>
            <person name="Goesmann A."/>
            <person name="Henrissat B."/>
            <person name="Duncan S.H."/>
            <person name="Flint H.J."/>
        </authorList>
    </citation>
    <scope>NUCLEOTIDE SEQUENCE</scope>
    <source>
        <strain evidence="5">JCM 10664</strain>
    </source>
</reference>
<dbReference type="PRINTS" id="PR00420">
    <property type="entry name" value="RNGMNOXGNASE"/>
</dbReference>
<keyword evidence="8" id="KW-1185">Reference proteome</keyword>
<dbReference type="Proteomes" id="UP000597989">
    <property type="component" value="Unassembled WGS sequence"/>
</dbReference>